<dbReference type="RefSeq" id="WP_006026280.1">
    <property type="nucleotide sequence ID" value="NZ_CM003626.1"/>
</dbReference>
<sequence length="136" mass="13812">MIKRKLIAFAVAPALAAAAFGIGAVSPAGVAPSVAEAATVSKLGDLSSFRAIAADVAKLVDKGDLAGAKARIKDLETSWDDAEPSLKPRAAADWHAVDDAIDRALAALRADRPQAGACKQALAGLLAVIDRTSGVR</sequence>
<dbReference type="Proteomes" id="UP000594943">
    <property type="component" value="Chromosome 1"/>
</dbReference>
<dbReference type="EMBL" id="CP065686">
    <property type="protein sequence ID" value="QPS45020.1"/>
    <property type="molecule type" value="Genomic_DNA"/>
</dbReference>
<name>A0A7U4P555_9BURK</name>
<dbReference type="AlphaFoldDB" id="A0A7U4P555"/>
<accession>A0A7U4P555</accession>
<dbReference type="GO" id="GO:0016301">
    <property type="term" value="F:kinase activity"/>
    <property type="evidence" value="ECO:0007669"/>
    <property type="project" value="UniProtKB-KW"/>
</dbReference>
<protein>
    <submittedName>
        <fullName evidence="1">Histidine kinase</fullName>
    </submittedName>
</protein>
<keyword evidence="1" id="KW-0808">Transferase</keyword>
<evidence type="ECO:0000313" key="1">
    <source>
        <dbReference type="EMBL" id="QPS45020.1"/>
    </source>
</evidence>
<keyword evidence="1" id="KW-0418">Kinase</keyword>
<proteinExistence type="predicted"/>
<organism evidence="1 2">
    <name type="scientific">Burkholderia humptydooensis</name>
    <dbReference type="NCBI Taxonomy" id="430531"/>
    <lineage>
        <taxon>Bacteria</taxon>
        <taxon>Pseudomonadati</taxon>
        <taxon>Pseudomonadota</taxon>
        <taxon>Betaproteobacteria</taxon>
        <taxon>Burkholderiales</taxon>
        <taxon>Burkholderiaceae</taxon>
        <taxon>Burkholderia</taxon>
        <taxon>pseudomallei group</taxon>
    </lineage>
</organism>
<accession>A0A7T2X0K6</accession>
<gene>
    <name evidence="1" type="ORF">I6G56_08175</name>
</gene>
<evidence type="ECO:0000313" key="2">
    <source>
        <dbReference type="Proteomes" id="UP000594943"/>
    </source>
</evidence>
<reference evidence="1 2" key="1">
    <citation type="submission" date="2020-12" db="EMBL/GenBank/DDBJ databases">
        <title>FDA dAtabase for Regulatory Grade micrObial Sequences (FDA-ARGOS): Supporting development and validation of Infectious Disease Dx tests.</title>
        <authorList>
            <person name="Nelson B."/>
            <person name="Plummer A."/>
            <person name="Tallon L."/>
            <person name="Sadzewicz L."/>
            <person name="Zhao X."/>
            <person name="Boylan J."/>
            <person name="Ott S."/>
            <person name="Bowen H."/>
            <person name="Vavikolanu K."/>
            <person name="Mehta A."/>
            <person name="Aluvathingal J."/>
            <person name="Nadendla S."/>
            <person name="Myers T."/>
            <person name="Yan Y."/>
            <person name="Sichtig H."/>
        </authorList>
    </citation>
    <scope>NUCLEOTIDE SEQUENCE [LARGE SCALE GENOMIC DNA]</scope>
    <source>
        <strain evidence="1 2">FDAARGOS_899</strain>
    </source>
</reference>
<dbReference type="KEGG" id="bhg:I6G56_08175"/>